<dbReference type="SUPFAM" id="SSF63562">
    <property type="entry name" value="RPB6/omega subunit-like"/>
    <property type="match status" value="1"/>
</dbReference>
<dbReference type="InterPro" id="IPR006111">
    <property type="entry name" value="Rpo6/Rpb6"/>
</dbReference>
<reference evidence="4" key="1">
    <citation type="journal article" date="2020" name="Nature">
        <title>Giant virus diversity and host interactions through global metagenomics.</title>
        <authorList>
            <person name="Schulz F."/>
            <person name="Roux S."/>
            <person name="Paez-Espino D."/>
            <person name="Jungbluth S."/>
            <person name="Walsh D.A."/>
            <person name="Denef V.J."/>
            <person name="McMahon K.D."/>
            <person name="Konstantinidis K.T."/>
            <person name="Eloe-Fadrosh E.A."/>
            <person name="Kyrpides N.C."/>
            <person name="Woyke T."/>
        </authorList>
    </citation>
    <scope>NUCLEOTIDE SEQUENCE</scope>
    <source>
        <strain evidence="4">GVMAG-M-3300023179-97</strain>
    </source>
</reference>
<accession>A0A6C0HE31</accession>
<dbReference type="InterPro" id="IPR006110">
    <property type="entry name" value="Pol_omega/Rpo6/RPB6"/>
</dbReference>
<dbReference type="EMBL" id="MN739942">
    <property type="protein sequence ID" value="QHT78882.1"/>
    <property type="molecule type" value="Genomic_DNA"/>
</dbReference>
<evidence type="ECO:0000313" key="4">
    <source>
        <dbReference type="EMBL" id="QHT78882.1"/>
    </source>
</evidence>
<dbReference type="InterPro" id="IPR036161">
    <property type="entry name" value="RPB6/omega-like_sf"/>
</dbReference>
<dbReference type="GO" id="GO:0042797">
    <property type="term" value="P:tRNA transcription by RNA polymerase III"/>
    <property type="evidence" value="ECO:0007669"/>
    <property type="project" value="TreeGrafter"/>
</dbReference>
<dbReference type="PANTHER" id="PTHR47227">
    <property type="entry name" value="DNA-DIRECTED RNA POLYMERASE SUBUNIT K"/>
    <property type="match status" value="1"/>
</dbReference>
<evidence type="ECO:0000256" key="2">
    <source>
        <dbReference type="ARBA" id="ARBA00023163"/>
    </source>
</evidence>
<name>A0A6C0HE31_9ZZZZ</name>
<dbReference type="AlphaFoldDB" id="A0A6C0HE31"/>
<organism evidence="4">
    <name type="scientific">viral metagenome</name>
    <dbReference type="NCBI Taxonomy" id="1070528"/>
    <lineage>
        <taxon>unclassified sequences</taxon>
        <taxon>metagenomes</taxon>
        <taxon>organismal metagenomes</taxon>
    </lineage>
</organism>
<dbReference type="GO" id="GO:0006366">
    <property type="term" value="P:transcription by RNA polymerase II"/>
    <property type="evidence" value="ECO:0007669"/>
    <property type="project" value="TreeGrafter"/>
</dbReference>
<keyword evidence="2" id="KW-0804">Transcription</keyword>
<dbReference type="Pfam" id="PF01192">
    <property type="entry name" value="RNA_pol_Rpb6"/>
    <property type="match status" value="1"/>
</dbReference>
<dbReference type="GO" id="GO:0006360">
    <property type="term" value="P:transcription by RNA polymerase I"/>
    <property type="evidence" value="ECO:0007669"/>
    <property type="project" value="TreeGrafter"/>
</dbReference>
<evidence type="ECO:0000256" key="3">
    <source>
        <dbReference type="SAM" id="MobiDB-lite"/>
    </source>
</evidence>
<dbReference type="PANTHER" id="PTHR47227:SF5">
    <property type="entry name" value="DNA-DIRECTED RNA POLYMERASES I, II, AND III SUBUNIT RPABC2"/>
    <property type="match status" value="1"/>
</dbReference>
<proteinExistence type="predicted"/>
<dbReference type="PIRSF" id="PIRSF000778">
    <property type="entry name" value="RpoK/RPB6"/>
    <property type="match status" value="1"/>
</dbReference>
<dbReference type="Gene3D" id="3.90.940.10">
    <property type="match status" value="1"/>
</dbReference>
<dbReference type="GO" id="GO:0003677">
    <property type="term" value="F:DNA binding"/>
    <property type="evidence" value="ECO:0007669"/>
    <property type="project" value="InterPro"/>
</dbReference>
<protein>
    <submittedName>
        <fullName evidence="4">Uncharacterized protein</fullName>
    </submittedName>
</protein>
<sequence>MENTNEGYEDDYEEGLEEEVEEDIELEEPSKDSRSLQFLKMHHPECRLDYIEDVLKILPLTSFPPDQKLDLHHKSIPYLTLFEKAQVIGFRANQLAQGSHPLVKVPPHITDVIDIARLELEQKRMPYILRRVMPDGSFEYWRLTDLLIL</sequence>
<evidence type="ECO:0000256" key="1">
    <source>
        <dbReference type="ARBA" id="ARBA00022478"/>
    </source>
</evidence>
<dbReference type="GO" id="GO:0003899">
    <property type="term" value="F:DNA-directed RNA polymerase activity"/>
    <property type="evidence" value="ECO:0007669"/>
    <property type="project" value="InterPro"/>
</dbReference>
<dbReference type="GO" id="GO:0000428">
    <property type="term" value="C:DNA-directed RNA polymerase complex"/>
    <property type="evidence" value="ECO:0007669"/>
    <property type="project" value="UniProtKB-KW"/>
</dbReference>
<feature type="region of interest" description="Disordered" evidence="3">
    <location>
        <begin position="1"/>
        <end position="31"/>
    </location>
</feature>
<keyword evidence="1" id="KW-0240">DNA-directed RNA polymerase</keyword>
<feature type="compositionally biased region" description="Acidic residues" evidence="3">
    <location>
        <begin position="7"/>
        <end position="27"/>
    </location>
</feature>